<name>A0A857CA19_9HYPH</name>
<organism evidence="1 2">
    <name type="scientific">Stappia indica</name>
    <dbReference type="NCBI Taxonomy" id="538381"/>
    <lineage>
        <taxon>Bacteria</taxon>
        <taxon>Pseudomonadati</taxon>
        <taxon>Pseudomonadota</taxon>
        <taxon>Alphaproteobacteria</taxon>
        <taxon>Hyphomicrobiales</taxon>
        <taxon>Stappiaceae</taxon>
        <taxon>Stappia</taxon>
    </lineage>
</organism>
<dbReference type="Gene3D" id="1.20.58.320">
    <property type="entry name" value="TPR-like"/>
    <property type="match status" value="1"/>
</dbReference>
<dbReference type="Proteomes" id="UP000435648">
    <property type="component" value="Chromosome"/>
</dbReference>
<dbReference type="SUPFAM" id="SSF48452">
    <property type="entry name" value="TPR-like"/>
    <property type="match status" value="1"/>
</dbReference>
<dbReference type="Pfam" id="PF06041">
    <property type="entry name" value="DUF924"/>
    <property type="match status" value="1"/>
</dbReference>
<reference evidence="1 2" key="1">
    <citation type="submission" date="2019-12" db="EMBL/GenBank/DDBJ databases">
        <title>The genome of Stappia indica PHM037.</title>
        <authorList>
            <person name="Kacar D."/>
            <person name="Galan B."/>
            <person name="Canedo L."/>
            <person name="Rodriguez P."/>
            <person name="de la Calle F."/>
            <person name="Garcia J.L."/>
        </authorList>
    </citation>
    <scope>NUCLEOTIDE SEQUENCE [LARGE SCALE GENOMIC DNA]</scope>
    <source>
        <strain evidence="1 2">PHM037</strain>
    </source>
</reference>
<sequence>MTIARILEVITWWQGNAGNWFSQSPAFDAAFRTRFALLHEAAMAGDLAEWQDTPEGCLALLILLDQYPRNAFRGTREMYRADPQALSLARHARQQGFIGRLPPDLRLFMLLPFAHSEVLEDQDQSVALHRRYLPSGLHRARRHRDIIARFGRFPHRQPIFKRRLTPEESQYLNAGGFQG</sequence>
<evidence type="ECO:0000313" key="2">
    <source>
        <dbReference type="Proteomes" id="UP000435648"/>
    </source>
</evidence>
<dbReference type="InterPro" id="IPR010323">
    <property type="entry name" value="DUF924"/>
</dbReference>
<accession>A0A857CA19</accession>
<dbReference type="InterPro" id="IPR011990">
    <property type="entry name" value="TPR-like_helical_dom_sf"/>
</dbReference>
<dbReference type="KEGG" id="siw:GH266_16060"/>
<dbReference type="AlphaFoldDB" id="A0A857CA19"/>
<dbReference type="Gene3D" id="1.25.40.10">
    <property type="entry name" value="Tetratricopeptide repeat domain"/>
    <property type="match status" value="1"/>
</dbReference>
<protein>
    <submittedName>
        <fullName evidence="1">DUF924 family protein</fullName>
    </submittedName>
</protein>
<dbReference type="RefSeq" id="WP_158194726.1">
    <property type="nucleotide sequence ID" value="NZ_CP046908.1"/>
</dbReference>
<evidence type="ECO:0000313" key="1">
    <source>
        <dbReference type="EMBL" id="QGZ35870.1"/>
    </source>
</evidence>
<dbReference type="EMBL" id="CP046908">
    <property type="protein sequence ID" value="QGZ35870.1"/>
    <property type="molecule type" value="Genomic_DNA"/>
</dbReference>
<gene>
    <name evidence="1" type="ORF">GH266_16060</name>
</gene>
<dbReference type="OrthoDB" id="7593450at2"/>
<proteinExistence type="predicted"/>